<gene>
    <name evidence="3" type="ORF">CHS0354_022379</name>
</gene>
<dbReference type="PROSITE" id="PS50853">
    <property type="entry name" value="FN3"/>
    <property type="match status" value="1"/>
</dbReference>
<dbReference type="Proteomes" id="UP001195483">
    <property type="component" value="Unassembled WGS sequence"/>
</dbReference>
<dbReference type="Gene3D" id="2.60.40.10">
    <property type="entry name" value="Immunoglobulins"/>
    <property type="match status" value="3"/>
</dbReference>
<name>A0AAE0SY97_9BIVA</name>
<keyword evidence="1" id="KW-0472">Membrane</keyword>
<keyword evidence="1" id="KW-1133">Transmembrane helix</keyword>
<evidence type="ECO:0000256" key="1">
    <source>
        <dbReference type="SAM" id="Phobius"/>
    </source>
</evidence>
<organism evidence="3 4">
    <name type="scientific">Potamilus streckersoni</name>
    <dbReference type="NCBI Taxonomy" id="2493646"/>
    <lineage>
        <taxon>Eukaryota</taxon>
        <taxon>Metazoa</taxon>
        <taxon>Spiralia</taxon>
        <taxon>Lophotrochozoa</taxon>
        <taxon>Mollusca</taxon>
        <taxon>Bivalvia</taxon>
        <taxon>Autobranchia</taxon>
        <taxon>Heteroconchia</taxon>
        <taxon>Palaeoheterodonta</taxon>
        <taxon>Unionida</taxon>
        <taxon>Unionoidea</taxon>
        <taxon>Unionidae</taxon>
        <taxon>Ambleminae</taxon>
        <taxon>Lampsilini</taxon>
        <taxon>Potamilus</taxon>
    </lineage>
</organism>
<evidence type="ECO:0000313" key="4">
    <source>
        <dbReference type="Proteomes" id="UP001195483"/>
    </source>
</evidence>
<evidence type="ECO:0000259" key="2">
    <source>
        <dbReference type="PROSITE" id="PS50853"/>
    </source>
</evidence>
<dbReference type="CDD" id="cd12087">
    <property type="entry name" value="TM_EGFR-like"/>
    <property type="match status" value="1"/>
</dbReference>
<accession>A0AAE0SY97</accession>
<dbReference type="InterPro" id="IPR036116">
    <property type="entry name" value="FN3_sf"/>
</dbReference>
<protein>
    <recommendedName>
        <fullName evidence="2">Fibronectin type-III domain-containing protein</fullName>
    </recommendedName>
</protein>
<comment type="caution">
    <text evidence="3">The sequence shown here is derived from an EMBL/GenBank/DDBJ whole genome shotgun (WGS) entry which is preliminary data.</text>
</comment>
<dbReference type="SUPFAM" id="SSF49265">
    <property type="entry name" value="Fibronectin type III"/>
    <property type="match status" value="3"/>
</dbReference>
<evidence type="ECO:0000313" key="3">
    <source>
        <dbReference type="EMBL" id="KAK3599813.1"/>
    </source>
</evidence>
<proteinExistence type="predicted"/>
<feature type="transmembrane region" description="Helical" evidence="1">
    <location>
        <begin position="599"/>
        <end position="624"/>
    </location>
</feature>
<keyword evidence="4" id="KW-1185">Reference proteome</keyword>
<reference evidence="3" key="1">
    <citation type="journal article" date="2021" name="Genome Biol. Evol.">
        <title>A High-Quality Reference Genome for a Parasitic Bivalve with Doubly Uniparental Inheritance (Bivalvia: Unionida).</title>
        <authorList>
            <person name="Smith C.H."/>
        </authorList>
    </citation>
    <scope>NUCLEOTIDE SEQUENCE</scope>
    <source>
        <strain evidence="3">CHS0354</strain>
    </source>
</reference>
<dbReference type="InterPro" id="IPR003961">
    <property type="entry name" value="FN3_dom"/>
</dbReference>
<reference evidence="3" key="2">
    <citation type="journal article" date="2021" name="Genome Biol. Evol.">
        <title>Developing a high-quality reference genome for a parasitic bivalve with doubly uniparental inheritance (Bivalvia: Unionida).</title>
        <authorList>
            <person name="Smith C.H."/>
        </authorList>
    </citation>
    <scope>NUCLEOTIDE SEQUENCE</scope>
    <source>
        <strain evidence="3">CHS0354</strain>
        <tissue evidence="3">Mantle</tissue>
    </source>
</reference>
<dbReference type="EMBL" id="JAEAOA010001358">
    <property type="protein sequence ID" value="KAK3599813.1"/>
    <property type="molecule type" value="Genomic_DNA"/>
</dbReference>
<feature type="domain" description="Fibronectin type-III" evidence="2">
    <location>
        <begin position="493"/>
        <end position="592"/>
    </location>
</feature>
<dbReference type="InterPro" id="IPR013783">
    <property type="entry name" value="Ig-like_fold"/>
</dbReference>
<reference evidence="3" key="3">
    <citation type="submission" date="2023-05" db="EMBL/GenBank/DDBJ databases">
        <authorList>
            <person name="Smith C.H."/>
        </authorList>
    </citation>
    <scope>NUCLEOTIDE SEQUENCE</scope>
    <source>
        <strain evidence="3">CHS0354</strain>
        <tissue evidence="3">Mantle</tissue>
    </source>
</reference>
<keyword evidence="1" id="KW-0812">Transmembrane</keyword>
<sequence>MTCNITNPSIKENASDIKFSLRDSELKNTFIVGEKSKKLVLELNGPEMNGAHIYCQVYNPGFTRIDSKIINVEYAPQNVTNFSCVNHEWDVFLGCSWSHPIEYLNQSNIQVKSRWRSEYFTEYQDCNDSNYNYCNLSQGNFFSKRRMTISIEVKNTRLNVSTTEAFEFDTNKIVRPPPIKDVDYKILNSTCILLNWTNERPQRKKNVNVAYESEWQDQKGNVIYAIEDGDYAVRTVCGLLPYRNYTFVFTVYPEYDGYASESKIIITEKTQSSVPSHSPNTTGGALYYKTQECQQGKLRNVTIYWQPLVEKSWFGVPHGISIHYSKIGGLETIDTTVSWNALSFTMQLDCNFAYDINITAVNDAGPSFTPSVLSIPKYEPDFQPPKAKVEVPEDNTSQVYVSWNLASKLDQRKVEATIFWCKKSVGSICEGMVNWNKSSSDKSTQLITVASPNLYIFGVSLEIYTENTEENSRNTGLQWEECIYVKDIKPKLAPELALISTSEDRTLSVRWIRLPCQSNTPFINKYTVYYCKIQENMKCKDKPNHSYMQPEEDFLKLNNLEAEQKYGIWITASSEWGEGPTSGWVYGTPVDNNLTGGEIVGIVIGGLFVLVLAAAGAVFIIRYLKREKFTVPKIDVPETHIYSNLAMDDKDEKNETEKEDTIHSLPDGLIEKCNYKCMRQLSKDSGFAEEHKNRISEEEDEMGKEKEKELNTKMAALPQGYMRVEGLHFFDGSSPIHVPETTVGFVLLKTQSPQTEKILEPTGKVPDCVGDLECTSVKSDMKQDISSYIKCNSEPNNQHPVQEGSSDIICVNTHKLSEVPVQSKVDSKPSPELDGIGQPEAADYIPVVLHPKSTLTDSIAQSQPDVNNYVSNVTGPKPEQAVDMDHSVSNCITGNITPQTGSEGQSVVSDYVTSVSQPQQMCADRSTKGQPAVSGYVSNIMNSFPLSGNNNNHNQPALSNYVHNAINVEPAELNDKYQATQNNYIHDTTTMQQVSTDVNPYDQTPVNNYVTSVTNPQLGSE</sequence>
<dbReference type="SMART" id="SM00060">
    <property type="entry name" value="FN3"/>
    <property type="match status" value="2"/>
</dbReference>
<dbReference type="CDD" id="cd00063">
    <property type="entry name" value="FN3"/>
    <property type="match status" value="1"/>
</dbReference>
<dbReference type="AlphaFoldDB" id="A0AAE0SY97"/>